<feature type="transmembrane region" description="Helical" evidence="1">
    <location>
        <begin position="37"/>
        <end position="63"/>
    </location>
</feature>
<protein>
    <recommendedName>
        <fullName evidence="4">MARVEL domain-containing protein</fullName>
    </recommendedName>
</protein>
<accession>A0AAW0GZI3</accession>
<proteinExistence type="predicted"/>
<feature type="transmembrane region" description="Helical" evidence="1">
    <location>
        <begin position="9"/>
        <end position="31"/>
    </location>
</feature>
<comment type="caution">
    <text evidence="2">The sequence shown here is derived from an EMBL/GenBank/DDBJ whole genome shotgun (WGS) entry which is preliminary data.</text>
</comment>
<reference evidence="2 3" key="1">
    <citation type="submission" date="2022-09" db="EMBL/GenBank/DDBJ databases">
        <authorList>
            <person name="Palmer J.M."/>
        </authorList>
    </citation>
    <scope>NUCLEOTIDE SEQUENCE [LARGE SCALE GENOMIC DNA]</scope>
    <source>
        <strain evidence="2 3">DSM 7382</strain>
    </source>
</reference>
<keyword evidence="1" id="KW-0472">Membrane</keyword>
<sequence length="170" mass="18363">MRVNTRSRAIVYSILLFFSVSEVAFGVLNGLTAGFTIFGGLIGLVMAIVAFVMIIWCSILLAYNNQPTSTHKLTRIKAHALSLLIFSPMFFLLSALLTVNAPFTCLSVDWGFGFIGSASSCVFAVVATVQGWLLSILTIVMAVHLLEHSKLDGFEKNVAGLHADVSEYGV</sequence>
<evidence type="ECO:0008006" key="4">
    <source>
        <dbReference type="Google" id="ProtNLM"/>
    </source>
</evidence>
<gene>
    <name evidence="2" type="ORF">QCA50_000030</name>
</gene>
<evidence type="ECO:0000256" key="1">
    <source>
        <dbReference type="SAM" id="Phobius"/>
    </source>
</evidence>
<evidence type="ECO:0000313" key="3">
    <source>
        <dbReference type="Proteomes" id="UP001385951"/>
    </source>
</evidence>
<keyword evidence="3" id="KW-1185">Reference proteome</keyword>
<keyword evidence="1" id="KW-0812">Transmembrane</keyword>
<name>A0AAW0GZI3_9APHY</name>
<keyword evidence="1" id="KW-1133">Transmembrane helix</keyword>
<dbReference type="EMBL" id="JASBNA010000001">
    <property type="protein sequence ID" value="KAK7695394.1"/>
    <property type="molecule type" value="Genomic_DNA"/>
</dbReference>
<dbReference type="Proteomes" id="UP001385951">
    <property type="component" value="Unassembled WGS sequence"/>
</dbReference>
<feature type="transmembrane region" description="Helical" evidence="1">
    <location>
        <begin position="123"/>
        <end position="146"/>
    </location>
</feature>
<dbReference type="AlphaFoldDB" id="A0AAW0GZI3"/>
<evidence type="ECO:0000313" key="2">
    <source>
        <dbReference type="EMBL" id="KAK7695394.1"/>
    </source>
</evidence>
<feature type="transmembrane region" description="Helical" evidence="1">
    <location>
        <begin position="83"/>
        <end position="103"/>
    </location>
</feature>
<organism evidence="2 3">
    <name type="scientific">Cerrena zonata</name>
    <dbReference type="NCBI Taxonomy" id="2478898"/>
    <lineage>
        <taxon>Eukaryota</taxon>
        <taxon>Fungi</taxon>
        <taxon>Dikarya</taxon>
        <taxon>Basidiomycota</taxon>
        <taxon>Agaricomycotina</taxon>
        <taxon>Agaricomycetes</taxon>
        <taxon>Polyporales</taxon>
        <taxon>Cerrenaceae</taxon>
        <taxon>Cerrena</taxon>
    </lineage>
</organism>